<dbReference type="InterPro" id="IPR036286">
    <property type="entry name" value="LexA/Signal_pep-like_sf"/>
</dbReference>
<evidence type="ECO:0000259" key="4">
    <source>
        <dbReference type="Pfam" id="PF00717"/>
    </source>
</evidence>
<keyword evidence="1" id="KW-0805">Transcription regulation</keyword>
<dbReference type="RefSeq" id="WP_281737107.1">
    <property type="nucleotide sequence ID" value="NZ_JAKETQ010000004.1"/>
</dbReference>
<keyword evidence="6" id="KW-1185">Reference proteome</keyword>
<proteinExistence type="predicted"/>
<evidence type="ECO:0000256" key="2">
    <source>
        <dbReference type="ARBA" id="ARBA00023125"/>
    </source>
</evidence>
<comment type="caution">
    <text evidence="5">The sequence shown here is derived from an EMBL/GenBank/DDBJ whole genome shotgun (WGS) entry which is preliminary data.</text>
</comment>
<gene>
    <name evidence="5" type="ORF">ML536_20100</name>
</gene>
<dbReference type="AlphaFoldDB" id="A0AA41QQH0"/>
<protein>
    <recommendedName>
        <fullName evidence="4">Peptidase S24/S26A/S26B/S26C domain-containing protein</fullName>
    </recommendedName>
</protein>
<evidence type="ECO:0000256" key="1">
    <source>
        <dbReference type="ARBA" id="ARBA00023015"/>
    </source>
</evidence>
<reference evidence="5" key="1">
    <citation type="submission" date="2022-03" db="EMBL/GenBank/DDBJ databases">
        <title>The complete genome sequence of a Methyloterrigena soli.</title>
        <authorList>
            <person name="Zi Z."/>
        </authorList>
    </citation>
    <scope>NUCLEOTIDE SEQUENCE</scope>
    <source>
        <strain evidence="5">M48</strain>
    </source>
</reference>
<feature type="domain" description="Peptidase S24/S26A/S26B/S26C" evidence="4">
    <location>
        <begin position="71"/>
        <end position="192"/>
    </location>
</feature>
<dbReference type="PANTHER" id="PTHR40661:SF3">
    <property type="entry name" value="FELS-1 PROPHAGE TRANSCRIPTIONAL REGULATOR"/>
    <property type="match status" value="1"/>
</dbReference>
<sequence>MSDEQIAKWRDGKARPSFFGMANLASAAGVTLDWLLIGPTGKTELPDDAMRNLDVGEDGGAFTLVPRIGVSASAGYGLAALAEEVTERLAFKTAWLHDMGLSPAYVGLLTCSGDSQDPIIKDGALMLVDMRPNQQIRSGNFYIIVLDGDVLVKKVNRRVDGAVELLSHNPAYPTEVIDSQRLDKLTIPGRVVWAGQKL</sequence>
<organism evidence="5 6">
    <name type="scientific">Paradevosia shaoguanensis</name>
    <dbReference type="NCBI Taxonomy" id="1335043"/>
    <lineage>
        <taxon>Bacteria</taxon>
        <taxon>Pseudomonadati</taxon>
        <taxon>Pseudomonadota</taxon>
        <taxon>Alphaproteobacteria</taxon>
        <taxon>Hyphomicrobiales</taxon>
        <taxon>Devosiaceae</taxon>
        <taxon>Paradevosia</taxon>
    </lineage>
</organism>
<dbReference type="InterPro" id="IPR039418">
    <property type="entry name" value="LexA-like"/>
</dbReference>
<dbReference type="EMBL" id="JALAZD010000004">
    <property type="protein sequence ID" value="MCI0129142.1"/>
    <property type="molecule type" value="Genomic_DNA"/>
</dbReference>
<dbReference type="Pfam" id="PF00717">
    <property type="entry name" value="Peptidase_S24"/>
    <property type="match status" value="1"/>
</dbReference>
<dbReference type="Proteomes" id="UP001156140">
    <property type="component" value="Unassembled WGS sequence"/>
</dbReference>
<dbReference type="PANTHER" id="PTHR40661">
    <property type="match status" value="1"/>
</dbReference>
<evidence type="ECO:0000313" key="6">
    <source>
        <dbReference type="Proteomes" id="UP001156140"/>
    </source>
</evidence>
<keyword evidence="2" id="KW-0238">DNA-binding</keyword>
<evidence type="ECO:0000256" key="3">
    <source>
        <dbReference type="ARBA" id="ARBA00023163"/>
    </source>
</evidence>
<dbReference type="GO" id="GO:0003677">
    <property type="term" value="F:DNA binding"/>
    <property type="evidence" value="ECO:0007669"/>
    <property type="project" value="UniProtKB-KW"/>
</dbReference>
<accession>A0AA41QQH0</accession>
<evidence type="ECO:0000313" key="5">
    <source>
        <dbReference type="EMBL" id="MCI0129142.1"/>
    </source>
</evidence>
<keyword evidence="3" id="KW-0804">Transcription</keyword>
<name>A0AA41QQH0_9HYPH</name>
<dbReference type="SUPFAM" id="SSF51306">
    <property type="entry name" value="LexA/Signal peptidase"/>
    <property type="match status" value="1"/>
</dbReference>
<dbReference type="InterPro" id="IPR015927">
    <property type="entry name" value="Peptidase_S24_S26A/B/C"/>
</dbReference>
<dbReference type="Gene3D" id="2.10.109.10">
    <property type="entry name" value="Umud Fragment, subunit A"/>
    <property type="match status" value="1"/>
</dbReference>
<dbReference type="CDD" id="cd06529">
    <property type="entry name" value="S24_LexA-like"/>
    <property type="match status" value="1"/>
</dbReference>